<proteinExistence type="predicted"/>
<name>A0AAD8W3E4_LOLMU</name>
<accession>A0AAD8W3E4</accession>
<gene>
    <name evidence="2" type="ORF">QYE76_005698</name>
</gene>
<protein>
    <submittedName>
        <fullName evidence="2">Uncharacterized protein</fullName>
    </submittedName>
</protein>
<organism evidence="2 3">
    <name type="scientific">Lolium multiflorum</name>
    <name type="common">Italian ryegrass</name>
    <name type="synonym">Lolium perenne subsp. multiflorum</name>
    <dbReference type="NCBI Taxonomy" id="4521"/>
    <lineage>
        <taxon>Eukaryota</taxon>
        <taxon>Viridiplantae</taxon>
        <taxon>Streptophyta</taxon>
        <taxon>Embryophyta</taxon>
        <taxon>Tracheophyta</taxon>
        <taxon>Spermatophyta</taxon>
        <taxon>Magnoliopsida</taxon>
        <taxon>Liliopsida</taxon>
        <taxon>Poales</taxon>
        <taxon>Poaceae</taxon>
        <taxon>BOP clade</taxon>
        <taxon>Pooideae</taxon>
        <taxon>Poodae</taxon>
        <taxon>Poeae</taxon>
        <taxon>Poeae Chloroplast Group 2 (Poeae type)</taxon>
        <taxon>Loliodinae</taxon>
        <taxon>Loliinae</taxon>
        <taxon>Lolium</taxon>
    </lineage>
</organism>
<keyword evidence="3" id="KW-1185">Reference proteome</keyword>
<dbReference type="AlphaFoldDB" id="A0AAD8W3E4"/>
<evidence type="ECO:0000313" key="3">
    <source>
        <dbReference type="Proteomes" id="UP001231189"/>
    </source>
</evidence>
<evidence type="ECO:0000313" key="2">
    <source>
        <dbReference type="EMBL" id="KAK1631383.1"/>
    </source>
</evidence>
<dbReference type="EMBL" id="JAUUTY010000005">
    <property type="protein sequence ID" value="KAK1631383.1"/>
    <property type="molecule type" value="Genomic_DNA"/>
</dbReference>
<feature type="region of interest" description="Disordered" evidence="1">
    <location>
        <begin position="74"/>
        <end position="109"/>
    </location>
</feature>
<sequence>MWRRRRQWRRRRRRPKGRTTTTTSSRSDDDGPHPDETADQQRALVESFESEKKLQDDARAREEAHIRRAIELSLQAAQQGTRRTRGGSGTVWPPPLARRGGARRRSCGPLQEQEYTESFQYIELTRTETQQKREEACQEMEKVVQATTRPKCKGQDCGDDIFQAMANRSRTCCSLGLLSKCLNTIVGGCTQKKTSWLSEEEDDCSPRCRAPPWKPVIFHVPGH</sequence>
<feature type="region of interest" description="Disordered" evidence="1">
    <location>
        <begin position="1"/>
        <end position="61"/>
    </location>
</feature>
<evidence type="ECO:0000256" key="1">
    <source>
        <dbReference type="SAM" id="MobiDB-lite"/>
    </source>
</evidence>
<dbReference type="Proteomes" id="UP001231189">
    <property type="component" value="Unassembled WGS sequence"/>
</dbReference>
<comment type="caution">
    <text evidence="2">The sequence shown here is derived from an EMBL/GenBank/DDBJ whole genome shotgun (WGS) entry which is preliminary data.</text>
</comment>
<reference evidence="2" key="1">
    <citation type="submission" date="2023-07" db="EMBL/GenBank/DDBJ databases">
        <title>A chromosome-level genome assembly of Lolium multiflorum.</title>
        <authorList>
            <person name="Chen Y."/>
            <person name="Copetti D."/>
            <person name="Kolliker R."/>
            <person name="Studer B."/>
        </authorList>
    </citation>
    <scope>NUCLEOTIDE SEQUENCE</scope>
    <source>
        <strain evidence="2">02402/16</strain>
        <tissue evidence="2">Leaf</tissue>
    </source>
</reference>
<feature type="compositionally biased region" description="Basic residues" evidence="1">
    <location>
        <begin position="1"/>
        <end position="17"/>
    </location>
</feature>
<feature type="compositionally biased region" description="Basic and acidic residues" evidence="1">
    <location>
        <begin position="49"/>
        <end position="61"/>
    </location>
</feature>
<feature type="compositionally biased region" description="Basic and acidic residues" evidence="1">
    <location>
        <begin position="26"/>
        <end position="36"/>
    </location>
</feature>